<comment type="similarity">
    <text evidence="7">Belongs to the TRAP transporter large permease family.</text>
</comment>
<evidence type="ECO:0000256" key="1">
    <source>
        <dbReference type="ARBA" id="ARBA00004429"/>
    </source>
</evidence>
<gene>
    <name evidence="9" type="ORF">ACFOW6_16330</name>
</gene>
<evidence type="ECO:0000256" key="5">
    <source>
        <dbReference type="ARBA" id="ARBA00022989"/>
    </source>
</evidence>
<protein>
    <recommendedName>
        <fullName evidence="7">TRAP transporter large permease protein</fullName>
    </recommendedName>
</protein>
<keyword evidence="7" id="KW-0813">Transport</keyword>
<feature type="transmembrane region" description="Helical" evidence="7">
    <location>
        <begin position="308"/>
        <end position="333"/>
    </location>
</feature>
<dbReference type="InterPro" id="IPR004681">
    <property type="entry name" value="TRAP_DctM"/>
</dbReference>
<dbReference type="PANTHER" id="PTHR33362:SF5">
    <property type="entry name" value="C4-DICARBOXYLATE TRAP TRANSPORTER LARGE PERMEASE PROTEIN DCTM"/>
    <property type="match status" value="1"/>
</dbReference>
<keyword evidence="10" id="KW-1185">Reference proteome</keyword>
<evidence type="ECO:0000313" key="10">
    <source>
        <dbReference type="Proteomes" id="UP001595799"/>
    </source>
</evidence>
<comment type="subunit">
    <text evidence="7">The complex comprises the extracytoplasmic solute receptor protein and the two transmembrane proteins.</text>
</comment>
<dbReference type="RefSeq" id="WP_382423495.1">
    <property type="nucleotide sequence ID" value="NZ_JBHSCW010000011.1"/>
</dbReference>
<proteinExistence type="inferred from homology"/>
<dbReference type="Pfam" id="PF06808">
    <property type="entry name" value="DctM"/>
    <property type="match status" value="1"/>
</dbReference>
<keyword evidence="4 7" id="KW-0812">Transmembrane</keyword>
<evidence type="ECO:0000256" key="3">
    <source>
        <dbReference type="ARBA" id="ARBA00022519"/>
    </source>
</evidence>
<name>A0ABV8UQN6_9PROT</name>
<dbReference type="InterPro" id="IPR010656">
    <property type="entry name" value="DctM"/>
</dbReference>
<feature type="transmembrane region" description="Helical" evidence="7">
    <location>
        <begin position="248"/>
        <end position="271"/>
    </location>
</feature>
<evidence type="ECO:0000256" key="2">
    <source>
        <dbReference type="ARBA" id="ARBA00022475"/>
    </source>
</evidence>
<feature type="domain" description="TRAP C4-dicarboxylate transport system permease DctM subunit" evidence="8">
    <location>
        <begin position="11"/>
        <end position="429"/>
    </location>
</feature>
<feature type="transmembrane region" description="Helical" evidence="7">
    <location>
        <begin position="53"/>
        <end position="71"/>
    </location>
</feature>
<dbReference type="EMBL" id="JBHSCW010000011">
    <property type="protein sequence ID" value="MFC4353118.1"/>
    <property type="molecule type" value="Genomic_DNA"/>
</dbReference>
<comment type="subcellular location">
    <subcellularLocation>
        <location evidence="1 7">Cell inner membrane</location>
        <topology evidence="1 7">Multi-pass membrane protein</topology>
    </subcellularLocation>
</comment>
<feature type="transmembrane region" description="Helical" evidence="7">
    <location>
        <begin position="340"/>
        <end position="361"/>
    </location>
</feature>
<evidence type="ECO:0000313" key="9">
    <source>
        <dbReference type="EMBL" id="MFC4353118.1"/>
    </source>
</evidence>
<feature type="transmembrane region" description="Helical" evidence="7">
    <location>
        <begin position="367"/>
        <end position="398"/>
    </location>
</feature>
<dbReference type="Proteomes" id="UP001595799">
    <property type="component" value="Unassembled WGS sequence"/>
</dbReference>
<feature type="transmembrane region" description="Helical" evidence="7">
    <location>
        <begin position="140"/>
        <end position="168"/>
    </location>
</feature>
<feature type="transmembrane region" description="Helical" evidence="7">
    <location>
        <begin position="410"/>
        <end position="435"/>
    </location>
</feature>
<comment type="caution">
    <text evidence="9">The sequence shown here is derived from an EMBL/GenBank/DDBJ whole genome shotgun (WGS) entry which is preliminary data.</text>
</comment>
<evidence type="ECO:0000256" key="7">
    <source>
        <dbReference type="RuleBase" id="RU369079"/>
    </source>
</evidence>
<feature type="transmembrane region" description="Helical" evidence="7">
    <location>
        <begin position="283"/>
        <end position="302"/>
    </location>
</feature>
<evidence type="ECO:0000256" key="4">
    <source>
        <dbReference type="ARBA" id="ARBA00022692"/>
    </source>
</evidence>
<comment type="function">
    <text evidence="7">Part of the tripartite ATP-independent periplasmic (TRAP) transport system.</text>
</comment>
<accession>A0ABV8UQN6</accession>
<evidence type="ECO:0000259" key="8">
    <source>
        <dbReference type="Pfam" id="PF06808"/>
    </source>
</evidence>
<keyword evidence="6 7" id="KW-0472">Membrane</keyword>
<sequence>MTAFTLGLGSFLLLLVLLVLRIPIGVAMLAVGGGGYMVMNGETAFLNYMKTTPYYLFSNYSFSVIPLFLLMGQFATRAGLSEALFRAAYAFLGHRRGGLAIAGIGGCAGFGAICGSSTATASTMGQVVLPEMRRYGYSGALSTGTLAAGGTLGILIPPSVILVIYAILTEQNVASMFLAAFIPALLAVVGFMLAVSVYVRLFPAEGPSVAPMPWRERWRVLLSIWPALLIFVAVIGGIYGGVFTPTEAAAVGAAATGLLALLKGGLANGGWRGVLLGTAQTTAMIFLILLGAEVYSAFLALTRMPMEAASWITAAELSPYLVIIVILLFYLLLGCVMDSLSMILLTIPILFPIVSGLDFGLGPEETAIWFGVLAVIVVELGLITPPVGLNVFVINAMARDVPMLETFRGVLPFLIAEVLRVGLLVAFPGIVLFALRFA</sequence>
<dbReference type="PIRSF" id="PIRSF006066">
    <property type="entry name" value="HI0050"/>
    <property type="match status" value="1"/>
</dbReference>
<reference evidence="10" key="1">
    <citation type="journal article" date="2019" name="Int. J. Syst. Evol. Microbiol.">
        <title>The Global Catalogue of Microorganisms (GCM) 10K type strain sequencing project: providing services to taxonomists for standard genome sequencing and annotation.</title>
        <authorList>
            <consortium name="The Broad Institute Genomics Platform"/>
            <consortium name="The Broad Institute Genome Sequencing Center for Infectious Disease"/>
            <person name="Wu L."/>
            <person name="Ma J."/>
        </authorList>
    </citation>
    <scope>NUCLEOTIDE SEQUENCE [LARGE SCALE GENOMIC DNA]</scope>
    <source>
        <strain evidence="10">CECT 8472</strain>
    </source>
</reference>
<feature type="transmembrane region" description="Helical" evidence="7">
    <location>
        <begin position="174"/>
        <end position="199"/>
    </location>
</feature>
<dbReference type="NCBIfam" id="TIGR00786">
    <property type="entry name" value="dctM"/>
    <property type="match status" value="1"/>
</dbReference>
<keyword evidence="5 7" id="KW-1133">Transmembrane helix</keyword>
<evidence type="ECO:0000256" key="6">
    <source>
        <dbReference type="ARBA" id="ARBA00023136"/>
    </source>
</evidence>
<keyword evidence="2" id="KW-1003">Cell membrane</keyword>
<feature type="transmembrane region" description="Helical" evidence="7">
    <location>
        <begin position="220"/>
        <end position="242"/>
    </location>
</feature>
<dbReference type="PANTHER" id="PTHR33362">
    <property type="entry name" value="SIALIC ACID TRAP TRANSPORTER PERMEASE PROTEIN SIAT-RELATED"/>
    <property type="match status" value="1"/>
</dbReference>
<keyword evidence="3 7" id="KW-0997">Cell inner membrane</keyword>
<organism evidence="9 10">
    <name type="scientific">Fodinicurvata halophila</name>
    <dbReference type="NCBI Taxonomy" id="1419723"/>
    <lineage>
        <taxon>Bacteria</taxon>
        <taxon>Pseudomonadati</taxon>
        <taxon>Pseudomonadota</taxon>
        <taxon>Alphaproteobacteria</taxon>
        <taxon>Rhodospirillales</taxon>
        <taxon>Rhodovibrionaceae</taxon>
        <taxon>Fodinicurvata</taxon>
    </lineage>
</organism>
<comment type="caution">
    <text evidence="7">Lacks conserved residue(s) required for the propagation of feature annotation.</text>
</comment>